<evidence type="ECO:0000313" key="4">
    <source>
        <dbReference type="Proteomes" id="UP000318055"/>
    </source>
</evidence>
<accession>A0A518RKQ2</accession>
<dbReference type="EMBL" id="CP042239">
    <property type="protein sequence ID" value="QDX28005.1"/>
    <property type="molecule type" value="Genomic_DNA"/>
</dbReference>
<evidence type="ECO:0000256" key="1">
    <source>
        <dbReference type="SAM" id="MobiDB-lite"/>
    </source>
</evidence>
<dbReference type="AlphaFoldDB" id="A0A518RKQ2"/>
<organism evidence="3 4">
    <name type="scientific">Sphingomonas suaedae</name>
    <dbReference type="NCBI Taxonomy" id="2599297"/>
    <lineage>
        <taxon>Bacteria</taxon>
        <taxon>Pseudomonadati</taxon>
        <taxon>Pseudomonadota</taxon>
        <taxon>Alphaproteobacteria</taxon>
        <taxon>Sphingomonadales</taxon>
        <taxon>Sphingomonadaceae</taxon>
        <taxon>Sphingomonas</taxon>
    </lineage>
</organism>
<name>A0A518RKQ2_9SPHN</name>
<protein>
    <submittedName>
        <fullName evidence="3">DUF1244 domain-containing protein</fullName>
    </submittedName>
</protein>
<dbReference type="KEGG" id="ssua:FPZ54_19625"/>
<dbReference type="OrthoDB" id="9802252at2"/>
<evidence type="ECO:0000259" key="2">
    <source>
        <dbReference type="Pfam" id="PF06844"/>
    </source>
</evidence>
<sequence>MTTLDKIDDRIAAQAFRRLVRHLRHRTDAENIELMGLAGFCRNCLSDWVSEASGGSLDRDAAREAIYGMPYAHWKAQHQSEATPEQIERMNASVARNRQEAELDAELEDSFPASDPPSITQPGG</sequence>
<dbReference type="InterPro" id="IPR036810">
    <property type="entry name" value="SMc04008-like_sf"/>
</dbReference>
<feature type="region of interest" description="Disordered" evidence="1">
    <location>
        <begin position="77"/>
        <end position="124"/>
    </location>
</feature>
<proteinExistence type="predicted"/>
<dbReference type="Pfam" id="PF06844">
    <property type="entry name" value="DUF1244"/>
    <property type="match status" value="1"/>
</dbReference>
<dbReference type="InterPro" id="IPR023163">
    <property type="entry name" value="SMc04008-like_domain"/>
</dbReference>
<feature type="domain" description="SMc04008-like" evidence="2">
    <location>
        <begin position="30"/>
        <end position="91"/>
    </location>
</feature>
<dbReference type="SUPFAM" id="SSF158757">
    <property type="entry name" value="SMc04008-like"/>
    <property type="match status" value="1"/>
</dbReference>
<evidence type="ECO:0000313" key="3">
    <source>
        <dbReference type="EMBL" id="QDX28005.1"/>
    </source>
</evidence>
<keyword evidence="4" id="KW-1185">Reference proteome</keyword>
<reference evidence="3 4" key="1">
    <citation type="submission" date="2019-07" db="EMBL/GenBank/DDBJ databases">
        <title>Sphingomonas alkalisoli sp. nov., isolated from rhizosphere soil of Suaedae salsa.</title>
        <authorList>
            <person name="Zhang H."/>
            <person name="Xu L."/>
            <person name="Zhang J.-X."/>
            <person name="Sun J.-Q."/>
        </authorList>
    </citation>
    <scope>NUCLEOTIDE SEQUENCE [LARGE SCALE GENOMIC DNA]</scope>
    <source>
        <strain evidence="3 4">XS-10</strain>
    </source>
</reference>
<dbReference type="Gene3D" id="1.10.3340.10">
    <property type="entry name" value="SMc04008-like"/>
    <property type="match status" value="1"/>
</dbReference>
<dbReference type="Proteomes" id="UP000318055">
    <property type="component" value="Chromosome"/>
</dbReference>
<gene>
    <name evidence="3" type="ORF">FPZ54_19625</name>
</gene>
<dbReference type="RefSeq" id="WP_145849476.1">
    <property type="nucleotide sequence ID" value="NZ_CP042239.1"/>
</dbReference>